<accession>A0AAW9SXW8</accession>
<name>A0AAW9SXW8_CORAY</name>
<dbReference type="Pfam" id="PF08974">
    <property type="entry name" value="DUF1877"/>
    <property type="match status" value="1"/>
</dbReference>
<dbReference type="InterPro" id="IPR035944">
    <property type="entry name" value="YfbM-like_sf"/>
</dbReference>
<proteinExistence type="predicted"/>
<dbReference type="AlphaFoldDB" id="A0AAW9SXW8"/>
<evidence type="ECO:0000313" key="1">
    <source>
        <dbReference type="EMBL" id="MEO3717550.1"/>
    </source>
</evidence>
<dbReference type="EMBL" id="JASOOY020000030">
    <property type="protein sequence ID" value="MEO3717550.1"/>
    <property type="molecule type" value="Genomic_DNA"/>
</dbReference>
<evidence type="ECO:0000313" key="2">
    <source>
        <dbReference type="Proteomes" id="UP001223646"/>
    </source>
</evidence>
<gene>
    <name evidence="1" type="ORF">QP460_008110</name>
</gene>
<dbReference type="InterPro" id="IPR015068">
    <property type="entry name" value="DUF1877"/>
</dbReference>
<comment type="caution">
    <text evidence="1">The sequence shown here is derived from an EMBL/GenBank/DDBJ whole genome shotgun (WGS) entry which is preliminary data.</text>
</comment>
<dbReference type="SUPFAM" id="SSF111069">
    <property type="entry name" value="Hypothetical protein yfbM"/>
    <property type="match status" value="1"/>
</dbReference>
<dbReference type="RefSeq" id="WP_070833640.1">
    <property type="nucleotide sequence ID" value="NZ_CP068169.1"/>
</dbReference>
<organism evidence="1 2">
    <name type="scientific">Corynebacterium amycolatum</name>
    <dbReference type="NCBI Taxonomy" id="43765"/>
    <lineage>
        <taxon>Bacteria</taxon>
        <taxon>Bacillati</taxon>
        <taxon>Actinomycetota</taxon>
        <taxon>Actinomycetes</taxon>
        <taxon>Mycobacteriales</taxon>
        <taxon>Corynebacteriaceae</taxon>
        <taxon>Corynebacterium</taxon>
    </lineage>
</organism>
<reference evidence="1" key="2">
    <citation type="submission" date="2024-05" db="EMBL/GenBank/DDBJ databases">
        <authorList>
            <person name="Wolfe A."/>
        </authorList>
    </citation>
    <scope>NUCLEOTIDE SEQUENCE</scope>
    <source>
        <strain evidence="1">UMB1064</strain>
    </source>
</reference>
<reference evidence="1" key="1">
    <citation type="submission" date="2023-05" db="EMBL/GenBank/DDBJ databases">
        <authorList>
            <person name="Du J."/>
        </authorList>
    </citation>
    <scope>NUCLEOTIDE SEQUENCE</scope>
    <source>
        <strain evidence="1">UMB1064</strain>
    </source>
</reference>
<protein>
    <submittedName>
        <fullName evidence="1">DUF1877 family protein</fullName>
    </submittedName>
</protein>
<sequence>MKQKLCAEYLRISDEEAARLVEVAAPAATSDGGTAGLVNDGAEKIILQHFVDVPDEDALDIDTDWESLLRTLTGNPIDGQALGDPLAEAILGADRVCRKPLSAVIRADRVGDVHQTLANIDLDARITDNGSLIDEATATQRYRELVAFYEETKAARSAVLVAIS</sequence>
<dbReference type="Proteomes" id="UP001223646">
    <property type="component" value="Unassembled WGS sequence"/>
</dbReference>
<dbReference type="Gene3D" id="3.40.1760.10">
    <property type="entry name" value="YfbM-like super family"/>
    <property type="match status" value="1"/>
</dbReference>